<comment type="caution">
    <text evidence="1">The sequence shown here is derived from an EMBL/GenBank/DDBJ whole genome shotgun (WGS) entry which is preliminary data.</text>
</comment>
<reference evidence="1 2" key="1">
    <citation type="submission" date="2024-05" db="EMBL/GenBank/DDBJ databases">
        <title>Genetic variation in Jamaican populations of the coffee berry borer (Hypothenemus hampei).</title>
        <authorList>
            <person name="Errbii M."/>
            <person name="Myrie A."/>
        </authorList>
    </citation>
    <scope>NUCLEOTIDE SEQUENCE [LARGE SCALE GENOMIC DNA]</scope>
    <source>
        <strain evidence="1">JA-Hopewell-2020-01-JO</strain>
        <tissue evidence="1">Whole body</tissue>
    </source>
</reference>
<sequence length="295" mass="33864">MEDVNNLTKEEFLRFLNCSHNSITTQTILVPGPNKSKVSVLKQFGNYSACNVQLNECSLNRQILRIPLPKINLEGLSSKQVALRFRTQKSEKKRKRNNVVVSRFGRRLKKKLLSSLTASASQLCNYQKKLPKPSLLSFKNPKKMATFTPSFRQFQRSEPSKPIQKPQFIIKYVPTTPTYFLKMSPLKHPEDGKLNYPFETLVKDIKNMKLPSPTWKIKVVVKSNKISSIIFTNKCVLERTVSFNAKSDFYQVVIENRPAILLGSPNELTSVEDIEILLNIIHTINAKNPMVYYKN</sequence>
<keyword evidence="2" id="KW-1185">Reference proteome</keyword>
<dbReference type="Proteomes" id="UP001566132">
    <property type="component" value="Unassembled WGS sequence"/>
</dbReference>
<accession>A0ABD1F3I4</accession>
<organism evidence="1 2">
    <name type="scientific">Hypothenemus hampei</name>
    <name type="common">Coffee berry borer</name>
    <dbReference type="NCBI Taxonomy" id="57062"/>
    <lineage>
        <taxon>Eukaryota</taxon>
        <taxon>Metazoa</taxon>
        <taxon>Ecdysozoa</taxon>
        <taxon>Arthropoda</taxon>
        <taxon>Hexapoda</taxon>
        <taxon>Insecta</taxon>
        <taxon>Pterygota</taxon>
        <taxon>Neoptera</taxon>
        <taxon>Endopterygota</taxon>
        <taxon>Coleoptera</taxon>
        <taxon>Polyphaga</taxon>
        <taxon>Cucujiformia</taxon>
        <taxon>Curculionidae</taxon>
        <taxon>Scolytinae</taxon>
        <taxon>Hypothenemus</taxon>
    </lineage>
</organism>
<gene>
    <name evidence="1" type="ORF">ABEB36_004500</name>
</gene>
<evidence type="ECO:0000313" key="1">
    <source>
        <dbReference type="EMBL" id="KAL1509820.1"/>
    </source>
</evidence>
<name>A0ABD1F3I4_HYPHA</name>
<protein>
    <submittedName>
        <fullName evidence="1">Uncharacterized protein</fullName>
    </submittedName>
</protein>
<dbReference type="AlphaFoldDB" id="A0ABD1F3I4"/>
<dbReference type="EMBL" id="JBDJPC010000003">
    <property type="protein sequence ID" value="KAL1509820.1"/>
    <property type="molecule type" value="Genomic_DNA"/>
</dbReference>
<evidence type="ECO:0000313" key="2">
    <source>
        <dbReference type="Proteomes" id="UP001566132"/>
    </source>
</evidence>
<proteinExistence type="predicted"/>